<organism evidence="1 2">
    <name type="scientific">Micromonospora coerulea</name>
    <dbReference type="NCBI Taxonomy" id="47856"/>
    <lineage>
        <taxon>Bacteria</taxon>
        <taxon>Bacillati</taxon>
        <taxon>Actinomycetota</taxon>
        <taxon>Actinomycetes</taxon>
        <taxon>Micromonosporales</taxon>
        <taxon>Micromonosporaceae</taxon>
        <taxon>Micromonospora</taxon>
    </lineage>
</organism>
<evidence type="ECO:0000313" key="2">
    <source>
        <dbReference type="Proteomes" id="UP001500307"/>
    </source>
</evidence>
<dbReference type="RefSeq" id="WP_346120732.1">
    <property type="nucleotide sequence ID" value="NZ_BAABGU010000018.1"/>
</dbReference>
<dbReference type="EMBL" id="BAABGU010000018">
    <property type="protein sequence ID" value="GAA4572133.1"/>
    <property type="molecule type" value="Genomic_DNA"/>
</dbReference>
<name>A0ABP8SMC5_9ACTN</name>
<sequence length="226" mass="25699">MNHDSDRAPLGVDNPASAQFEERVWSWVRSREEQEERVRHARMLVRLRLAAVRYFDIDYFREEIAANQAGPREITDDAEWRDPIWKCPGFDSADYGIELEMLGGRVFSVTWDPPGMREGIGMREVPLRGTGVRVDADVAVWDVSQRSEWRRFIGAEVTDVGLHYLPWEDGHLSGFWCPRISLLFGIAHVELLLGEGGPEGQLRPSADNVAVLFDPVELPAWEQSAP</sequence>
<gene>
    <name evidence="1" type="ORF">GCM10023176_34400</name>
</gene>
<evidence type="ECO:0000313" key="1">
    <source>
        <dbReference type="EMBL" id="GAA4572133.1"/>
    </source>
</evidence>
<proteinExistence type="predicted"/>
<comment type="caution">
    <text evidence="1">The sequence shown here is derived from an EMBL/GenBank/DDBJ whole genome shotgun (WGS) entry which is preliminary data.</text>
</comment>
<protein>
    <submittedName>
        <fullName evidence="1">Uncharacterized protein</fullName>
    </submittedName>
</protein>
<dbReference type="Proteomes" id="UP001500307">
    <property type="component" value="Unassembled WGS sequence"/>
</dbReference>
<keyword evidence="2" id="KW-1185">Reference proteome</keyword>
<reference evidence="2" key="1">
    <citation type="journal article" date="2019" name="Int. J. Syst. Evol. Microbiol.">
        <title>The Global Catalogue of Microorganisms (GCM) 10K type strain sequencing project: providing services to taxonomists for standard genome sequencing and annotation.</title>
        <authorList>
            <consortium name="The Broad Institute Genomics Platform"/>
            <consortium name="The Broad Institute Genome Sequencing Center for Infectious Disease"/>
            <person name="Wu L."/>
            <person name="Ma J."/>
        </authorList>
    </citation>
    <scope>NUCLEOTIDE SEQUENCE [LARGE SCALE GENOMIC DNA]</scope>
    <source>
        <strain evidence="2">JCM 3175</strain>
    </source>
</reference>
<accession>A0ABP8SMC5</accession>